<evidence type="ECO:0000259" key="5">
    <source>
        <dbReference type="PROSITE" id="PS51462"/>
    </source>
</evidence>
<evidence type="ECO:0000256" key="4">
    <source>
        <dbReference type="RuleBase" id="RU003476"/>
    </source>
</evidence>
<evidence type="ECO:0000256" key="1">
    <source>
        <dbReference type="ARBA" id="ARBA00001946"/>
    </source>
</evidence>
<comment type="similarity">
    <text evidence="2 4">Belongs to the Nudix hydrolase family.</text>
</comment>
<reference evidence="6 7" key="1">
    <citation type="submission" date="2019-11" db="EMBL/GenBank/DDBJ databases">
        <title>Acidiferrimicrobium australis gen. nov., sp. nov., an acidophilic and obligately heterotrophic, member of the Actinobacteria that catalyses dissimilatory oxido- reduction of iron isolated from metal-rich acidic water in Chile.</title>
        <authorList>
            <person name="Gonzalez D."/>
            <person name="Huber K."/>
            <person name="Hedrich S."/>
            <person name="Rojas-Villalobos C."/>
            <person name="Quatrini R."/>
            <person name="Dinamarca M.A."/>
            <person name="Schwarz A."/>
            <person name="Canales C."/>
            <person name="Nancucheo I."/>
        </authorList>
    </citation>
    <scope>NUCLEOTIDE SEQUENCE [LARGE SCALE GENOMIC DNA]</scope>
    <source>
        <strain evidence="6 7">USS-CCA1</strain>
    </source>
</reference>
<gene>
    <name evidence="6" type="ORF">GHK86_10955</name>
</gene>
<evidence type="ECO:0000256" key="3">
    <source>
        <dbReference type="ARBA" id="ARBA00022801"/>
    </source>
</evidence>
<dbReference type="InterPro" id="IPR000086">
    <property type="entry name" value="NUDIX_hydrolase_dom"/>
</dbReference>
<dbReference type="CDD" id="cd03674">
    <property type="entry name" value="NUDIX_Hydrolase"/>
    <property type="match status" value="1"/>
</dbReference>
<keyword evidence="7" id="KW-1185">Reference proteome</keyword>
<dbReference type="Pfam" id="PF00293">
    <property type="entry name" value="NUDIX"/>
    <property type="match status" value="1"/>
</dbReference>
<keyword evidence="3 4" id="KW-0378">Hydrolase</keyword>
<dbReference type="InterPro" id="IPR015797">
    <property type="entry name" value="NUDIX_hydrolase-like_dom_sf"/>
</dbReference>
<name>A0ABW9QVD7_9ACTN</name>
<organism evidence="6 7">
    <name type="scientific">Acidiferrimicrobium australe</name>
    <dbReference type="NCBI Taxonomy" id="2664430"/>
    <lineage>
        <taxon>Bacteria</taxon>
        <taxon>Bacillati</taxon>
        <taxon>Actinomycetota</taxon>
        <taxon>Acidimicrobiia</taxon>
        <taxon>Acidimicrobiales</taxon>
        <taxon>Acidimicrobiaceae</taxon>
        <taxon>Acidiferrimicrobium</taxon>
    </lineage>
</organism>
<protein>
    <submittedName>
        <fullName evidence="6">NUDIX domain-containing protein</fullName>
    </submittedName>
</protein>
<accession>A0ABW9QVD7</accession>
<dbReference type="Gene3D" id="3.90.79.10">
    <property type="entry name" value="Nucleoside Triphosphate Pyrophosphohydrolase"/>
    <property type="match status" value="1"/>
</dbReference>
<evidence type="ECO:0000313" key="7">
    <source>
        <dbReference type="Proteomes" id="UP000437736"/>
    </source>
</evidence>
<evidence type="ECO:0000313" key="6">
    <source>
        <dbReference type="EMBL" id="MST33237.1"/>
    </source>
</evidence>
<feature type="domain" description="Nudix hydrolase" evidence="5">
    <location>
        <begin position="64"/>
        <end position="194"/>
    </location>
</feature>
<sequence length="196" mass="20792">MEGRGIEGRAGCDAGPVTTDDLLRTVRASIAGRDPVDGREAASRARALAELDQLRSPFDRHADAVHVTGSGVVLGPEGVLLLRHRLLGIWVQPGGHLEPGETPWDAARRETAEETGLEVRLAGAGVPPPLLHLDVHGAAHGHTHLDLRYRLAVVGDPTPRPPSGESQEVAWYRSADALELADPGLRGLLVALEAAR</sequence>
<comment type="caution">
    <text evidence="6">The sequence shown here is derived from an EMBL/GenBank/DDBJ whole genome shotgun (WGS) entry which is preliminary data.</text>
</comment>
<dbReference type="PROSITE" id="PS51462">
    <property type="entry name" value="NUDIX"/>
    <property type="match status" value="1"/>
</dbReference>
<dbReference type="PROSITE" id="PS00893">
    <property type="entry name" value="NUDIX_BOX"/>
    <property type="match status" value="1"/>
</dbReference>
<dbReference type="Proteomes" id="UP000437736">
    <property type="component" value="Unassembled WGS sequence"/>
</dbReference>
<comment type="cofactor">
    <cofactor evidence="1">
        <name>Mg(2+)</name>
        <dbReference type="ChEBI" id="CHEBI:18420"/>
    </cofactor>
</comment>
<proteinExistence type="inferred from homology"/>
<dbReference type="PANTHER" id="PTHR43046">
    <property type="entry name" value="GDP-MANNOSE MANNOSYL HYDROLASE"/>
    <property type="match status" value="1"/>
</dbReference>
<dbReference type="PRINTS" id="PR00502">
    <property type="entry name" value="NUDIXFAMILY"/>
</dbReference>
<evidence type="ECO:0000256" key="2">
    <source>
        <dbReference type="ARBA" id="ARBA00005582"/>
    </source>
</evidence>
<dbReference type="SUPFAM" id="SSF55811">
    <property type="entry name" value="Nudix"/>
    <property type="match status" value="1"/>
</dbReference>
<dbReference type="PANTHER" id="PTHR43046:SF16">
    <property type="entry name" value="ADP-RIBOSE PYROPHOSPHATASE YJHB-RELATED"/>
    <property type="match status" value="1"/>
</dbReference>
<dbReference type="InterPro" id="IPR020476">
    <property type="entry name" value="Nudix_hydrolase"/>
</dbReference>
<dbReference type="EMBL" id="WJHE01000533">
    <property type="protein sequence ID" value="MST33237.1"/>
    <property type="molecule type" value="Genomic_DNA"/>
</dbReference>
<dbReference type="InterPro" id="IPR020084">
    <property type="entry name" value="NUDIX_hydrolase_CS"/>
</dbReference>